<dbReference type="Pfam" id="PF01979">
    <property type="entry name" value="Amidohydro_1"/>
    <property type="match status" value="1"/>
</dbReference>
<proteinExistence type="predicted"/>
<name>A0AAW5E1G6_9BACI</name>
<organism evidence="2 3">
    <name type="scientific">Fredinandcohnia quinoae</name>
    <dbReference type="NCBI Taxonomy" id="2918902"/>
    <lineage>
        <taxon>Bacteria</taxon>
        <taxon>Bacillati</taxon>
        <taxon>Bacillota</taxon>
        <taxon>Bacilli</taxon>
        <taxon>Bacillales</taxon>
        <taxon>Bacillaceae</taxon>
        <taxon>Fredinandcohnia</taxon>
    </lineage>
</organism>
<dbReference type="SUPFAM" id="SSF51338">
    <property type="entry name" value="Composite domain of metallo-dependent hydrolases"/>
    <property type="match status" value="1"/>
</dbReference>
<dbReference type="Gene3D" id="2.30.40.10">
    <property type="entry name" value="Urease, subunit C, domain 1"/>
    <property type="match status" value="1"/>
</dbReference>
<dbReference type="Proteomes" id="UP001431131">
    <property type="component" value="Unassembled WGS sequence"/>
</dbReference>
<dbReference type="RefSeq" id="WP_240256665.1">
    <property type="nucleotide sequence ID" value="NZ_JAKTTI010000027.1"/>
</dbReference>
<dbReference type="SUPFAM" id="SSF51556">
    <property type="entry name" value="Metallo-dependent hydrolases"/>
    <property type="match status" value="1"/>
</dbReference>
<dbReference type="GO" id="GO:0016810">
    <property type="term" value="F:hydrolase activity, acting on carbon-nitrogen (but not peptide) bonds"/>
    <property type="evidence" value="ECO:0007669"/>
    <property type="project" value="InterPro"/>
</dbReference>
<dbReference type="InterPro" id="IPR006680">
    <property type="entry name" value="Amidohydro-rel"/>
</dbReference>
<evidence type="ECO:0000313" key="2">
    <source>
        <dbReference type="EMBL" id="MCH1626746.1"/>
    </source>
</evidence>
<feature type="domain" description="Amidohydrolase-related" evidence="1">
    <location>
        <begin position="54"/>
        <end position="410"/>
    </location>
</feature>
<dbReference type="Gene3D" id="3.20.20.140">
    <property type="entry name" value="Metal-dependent hydrolases"/>
    <property type="match status" value="1"/>
</dbReference>
<keyword evidence="3" id="KW-1185">Reference proteome</keyword>
<gene>
    <name evidence="2" type="ORF">MJG50_15515</name>
</gene>
<reference evidence="2" key="1">
    <citation type="submission" date="2022-02" db="EMBL/GenBank/DDBJ databases">
        <title>Fredinandcohnia quinoae sp. nov. isolated from Chenopodium quinoa seeds.</title>
        <authorList>
            <person name="Saati-Santamaria Z."/>
            <person name="Flores-Felix J.D."/>
            <person name="Igual J.M."/>
            <person name="Velazquez E."/>
            <person name="Garcia-Fraile P."/>
            <person name="Martinez-Molina E."/>
        </authorList>
    </citation>
    <scope>NUCLEOTIDE SEQUENCE</scope>
    <source>
        <strain evidence="2">SECRCQ15</strain>
    </source>
</reference>
<accession>A0AAW5E1G6</accession>
<evidence type="ECO:0000313" key="3">
    <source>
        <dbReference type="Proteomes" id="UP001431131"/>
    </source>
</evidence>
<dbReference type="InterPro" id="IPR032466">
    <property type="entry name" value="Metal_Hydrolase"/>
</dbReference>
<dbReference type="InterPro" id="IPR051781">
    <property type="entry name" value="Metallo-dep_Hydrolase"/>
</dbReference>
<dbReference type="AlphaFoldDB" id="A0AAW5E1G6"/>
<sequence>MSNLIIKNGTIIDVENGDSYIGSIEVERNTVKRIFKSDDVLPEGVRIVDAEGKYIIPGLIDMHCHINERFAPHFVASGVTTIRNTAGNVLLLKNLIEKPDDTPTPRVYASDRMIDGTPGQWGPTSYGNLVTDDPEEARKEVRRQVEVGVKFVKLYGWIKREVMAAAVDEAKKYNLEVAIDLENSKELTALDAAELGVNWIEHASGFAHEMYKGWNLFVDQVEWSHIDWENPDQEKIKELCEKMLGYNVKLCPTMVIYDQSIKYPKFWSPKNIVIESASNINYIMQYWNQQSEYIDLIKSNNAKTHNLQKAIAKIYHDMGGTVVAGTDTPGLLYTYPGMSLHRELEIFVEIGFTELEALQAATVNAAKSINLDGIGVIKEGSIADLVILKDNPLENIKHTKDIHIIVKGGKAYTQEDILSHVPSEDEVEKSMAKFIEQWDVLGKLKIKCD</sequence>
<dbReference type="PANTHER" id="PTHR43135">
    <property type="entry name" value="ALPHA-D-RIBOSE 1-METHYLPHOSPHONATE 5-TRIPHOSPHATE DIPHOSPHATASE"/>
    <property type="match status" value="1"/>
</dbReference>
<evidence type="ECO:0000259" key="1">
    <source>
        <dbReference type="Pfam" id="PF01979"/>
    </source>
</evidence>
<dbReference type="InterPro" id="IPR011059">
    <property type="entry name" value="Metal-dep_hydrolase_composite"/>
</dbReference>
<dbReference type="PANTHER" id="PTHR43135:SF3">
    <property type="entry name" value="ALPHA-D-RIBOSE 1-METHYLPHOSPHONATE 5-TRIPHOSPHATE DIPHOSPHATASE"/>
    <property type="match status" value="1"/>
</dbReference>
<protein>
    <submittedName>
        <fullName evidence="2">Amidohydrolase family protein</fullName>
    </submittedName>
</protein>
<comment type="caution">
    <text evidence="2">The sequence shown here is derived from an EMBL/GenBank/DDBJ whole genome shotgun (WGS) entry which is preliminary data.</text>
</comment>
<dbReference type="EMBL" id="JAKTTI010000027">
    <property type="protein sequence ID" value="MCH1626746.1"/>
    <property type="molecule type" value="Genomic_DNA"/>
</dbReference>